<dbReference type="Pfam" id="PF02899">
    <property type="entry name" value="Phage_int_SAM_1"/>
    <property type="match status" value="1"/>
</dbReference>
<sequence length="40" mass="4596">MNVTQATDDFLMALQIEKNYSSNTIQNYAHDLTVFNAFLI</sequence>
<name>A0A845EZT7_9BACL</name>
<dbReference type="InterPro" id="IPR010998">
    <property type="entry name" value="Integrase_recombinase_N"/>
</dbReference>
<dbReference type="EMBL" id="WMEY01000003">
    <property type="protein sequence ID" value="MYL64192.1"/>
    <property type="molecule type" value="Genomic_DNA"/>
</dbReference>
<dbReference type="AlphaFoldDB" id="A0A845EZT7"/>
<comment type="caution">
    <text evidence="4">The sequence shown here is derived from an EMBL/GenBank/DDBJ whole genome shotgun (WGS) entry which is preliminary data.</text>
</comment>
<evidence type="ECO:0000256" key="1">
    <source>
        <dbReference type="ARBA" id="ARBA00023125"/>
    </source>
</evidence>
<accession>A0A845EZT7</accession>
<dbReference type="GO" id="GO:0003677">
    <property type="term" value="F:DNA binding"/>
    <property type="evidence" value="ECO:0007669"/>
    <property type="project" value="UniProtKB-UniRule"/>
</dbReference>
<proteinExistence type="predicted"/>
<evidence type="ECO:0000259" key="3">
    <source>
        <dbReference type="PROSITE" id="PS51900"/>
    </source>
</evidence>
<dbReference type="Proteomes" id="UP000447833">
    <property type="component" value="Unassembled WGS sequence"/>
</dbReference>
<dbReference type="InterPro" id="IPR004107">
    <property type="entry name" value="Integrase_SAM-like_N"/>
</dbReference>
<dbReference type="RefSeq" id="WP_160919623.1">
    <property type="nucleotide sequence ID" value="NZ_WMEY01000003.1"/>
</dbReference>
<dbReference type="PROSITE" id="PS51900">
    <property type="entry name" value="CB"/>
    <property type="match status" value="1"/>
</dbReference>
<dbReference type="SUPFAM" id="SSF47823">
    <property type="entry name" value="lambda integrase-like, N-terminal domain"/>
    <property type="match status" value="1"/>
</dbReference>
<gene>
    <name evidence="4" type="ORF">GLW07_12605</name>
</gene>
<dbReference type="GO" id="GO:0015074">
    <property type="term" value="P:DNA integration"/>
    <property type="evidence" value="ECO:0007669"/>
    <property type="project" value="InterPro"/>
</dbReference>
<reference evidence="4 5" key="1">
    <citation type="submission" date="2019-11" db="EMBL/GenBank/DDBJ databases">
        <title>Genome sequences of 17 halophilic strains isolated from different environments.</title>
        <authorList>
            <person name="Furrow R.E."/>
        </authorList>
    </citation>
    <scope>NUCLEOTIDE SEQUENCE [LARGE SCALE GENOMIC DNA]</scope>
    <source>
        <strain evidence="4 5">22506_14_FS</strain>
    </source>
</reference>
<dbReference type="InterPro" id="IPR044068">
    <property type="entry name" value="CB"/>
</dbReference>
<evidence type="ECO:0000313" key="4">
    <source>
        <dbReference type="EMBL" id="MYL64192.1"/>
    </source>
</evidence>
<organism evidence="4 5">
    <name type="scientific">Guptibacillus hwajinpoensis</name>
    <dbReference type="NCBI Taxonomy" id="208199"/>
    <lineage>
        <taxon>Bacteria</taxon>
        <taxon>Bacillati</taxon>
        <taxon>Bacillota</taxon>
        <taxon>Bacilli</taxon>
        <taxon>Bacillales</taxon>
        <taxon>Guptibacillaceae</taxon>
        <taxon>Guptibacillus</taxon>
    </lineage>
</organism>
<evidence type="ECO:0000256" key="2">
    <source>
        <dbReference type="PROSITE-ProRule" id="PRU01248"/>
    </source>
</evidence>
<keyword evidence="1 2" id="KW-0238">DNA-binding</keyword>
<feature type="domain" description="Core-binding (CB)" evidence="3">
    <location>
        <begin position="1"/>
        <end position="40"/>
    </location>
</feature>
<dbReference type="Gene3D" id="1.10.150.130">
    <property type="match status" value="1"/>
</dbReference>
<protein>
    <recommendedName>
        <fullName evidence="3">Core-binding (CB) domain-containing protein</fullName>
    </recommendedName>
</protein>
<evidence type="ECO:0000313" key="5">
    <source>
        <dbReference type="Proteomes" id="UP000447833"/>
    </source>
</evidence>